<sequence length="197" mass="22148">MVACLCIREKSPFPNVTRLSLTSSPCMTSSKKNRGDPHNGIRKPCKSRRKIHPIRRKTTKRVVTLKVADPEKTRATAAAAEKFASTRSAGSMQRKISPRSQRRNPQKSENYKDRSSALGCTGWRPGWRHQETKTTNYSAPNVDGITKDVETQYSDYGPLCNDDPRPTDGAAQATQRHHRQSRYKQPMESGPAVECLH</sequence>
<evidence type="ECO:0000256" key="1">
    <source>
        <dbReference type="SAM" id="MobiDB-lite"/>
    </source>
</evidence>
<feature type="compositionally biased region" description="Low complexity" evidence="1">
    <location>
        <begin position="75"/>
        <end position="89"/>
    </location>
</feature>
<dbReference type="RefSeq" id="XP_062716621.1">
    <property type="nucleotide sequence ID" value="XM_062860637.1"/>
</dbReference>
<accession>A0ABM1YYR5</accession>
<reference evidence="2" key="2">
    <citation type="submission" date="2025-05" db="UniProtKB">
        <authorList>
            <consortium name="EnsemblMetazoa"/>
        </authorList>
    </citation>
    <scope>IDENTIFICATION</scope>
    <source>
        <strain evidence="2">Foshan</strain>
    </source>
</reference>
<keyword evidence="3" id="KW-1185">Reference proteome</keyword>
<organism evidence="2 3">
    <name type="scientific">Aedes albopictus</name>
    <name type="common">Asian tiger mosquito</name>
    <name type="synonym">Stegomyia albopicta</name>
    <dbReference type="NCBI Taxonomy" id="7160"/>
    <lineage>
        <taxon>Eukaryota</taxon>
        <taxon>Metazoa</taxon>
        <taxon>Ecdysozoa</taxon>
        <taxon>Arthropoda</taxon>
        <taxon>Hexapoda</taxon>
        <taxon>Insecta</taxon>
        <taxon>Pterygota</taxon>
        <taxon>Neoptera</taxon>
        <taxon>Endopterygota</taxon>
        <taxon>Diptera</taxon>
        <taxon>Nematocera</taxon>
        <taxon>Culicoidea</taxon>
        <taxon>Culicidae</taxon>
        <taxon>Culicinae</taxon>
        <taxon>Aedini</taxon>
        <taxon>Aedes</taxon>
        <taxon>Stegomyia</taxon>
    </lineage>
</organism>
<dbReference type="GeneID" id="134292013"/>
<dbReference type="Proteomes" id="UP000069940">
    <property type="component" value="Unassembled WGS sequence"/>
</dbReference>
<evidence type="ECO:0008006" key="4">
    <source>
        <dbReference type="Google" id="ProtNLM"/>
    </source>
</evidence>
<feature type="region of interest" description="Disordered" evidence="1">
    <location>
        <begin position="24"/>
        <end position="45"/>
    </location>
</feature>
<dbReference type="EnsemblMetazoa" id="AALFPA23_013318.R19288">
    <property type="protein sequence ID" value="AALFPA23_013318.P19288"/>
    <property type="gene ID" value="AALFPA23_013318"/>
</dbReference>
<evidence type="ECO:0000313" key="2">
    <source>
        <dbReference type="EnsemblMetazoa" id="AALFPA23_013318.P19288"/>
    </source>
</evidence>
<reference evidence="3" key="1">
    <citation type="journal article" date="2015" name="Proc. Natl. Acad. Sci. U.S.A.">
        <title>Genome sequence of the Asian Tiger mosquito, Aedes albopictus, reveals insights into its biology, genetics, and evolution.</title>
        <authorList>
            <person name="Chen X.G."/>
            <person name="Jiang X."/>
            <person name="Gu J."/>
            <person name="Xu M."/>
            <person name="Wu Y."/>
            <person name="Deng Y."/>
            <person name="Zhang C."/>
            <person name="Bonizzoni M."/>
            <person name="Dermauw W."/>
            <person name="Vontas J."/>
            <person name="Armbruster P."/>
            <person name="Huang X."/>
            <person name="Yang Y."/>
            <person name="Zhang H."/>
            <person name="He W."/>
            <person name="Peng H."/>
            <person name="Liu Y."/>
            <person name="Wu K."/>
            <person name="Chen J."/>
            <person name="Lirakis M."/>
            <person name="Topalis P."/>
            <person name="Van Leeuwen T."/>
            <person name="Hall A.B."/>
            <person name="Jiang X."/>
            <person name="Thorpe C."/>
            <person name="Mueller R.L."/>
            <person name="Sun C."/>
            <person name="Waterhouse R.M."/>
            <person name="Yan G."/>
            <person name="Tu Z.J."/>
            <person name="Fang X."/>
            <person name="James A.A."/>
        </authorList>
    </citation>
    <scope>NUCLEOTIDE SEQUENCE [LARGE SCALE GENOMIC DNA]</scope>
    <source>
        <strain evidence="3">Foshan</strain>
    </source>
</reference>
<evidence type="ECO:0000313" key="3">
    <source>
        <dbReference type="Proteomes" id="UP000069940"/>
    </source>
</evidence>
<protein>
    <recommendedName>
        <fullName evidence="4">Secreted protein</fullName>
    </recommendedName>
</protein>
<proteinExistence type="predicted"/>
<name>A0ABM1YYR5_AEDAL</name>
<feature type="region of interest" description="Disordered" evidence="1">
    <location>
        <begin position="74"/>
        <end position="197"/>
    </location>
</feature>
<feature type="compositionally biased region" description="Basic residues" evidence="1">
    <location>
        <begin position="96"/>
        <end position="105"/>
    </location>
</feature>